<keyword evidence="1" id="KW-0238">DNA-binding</keyword>
<organism evidence="5 6">
    <name type="scientific">Vibrio europaeus</name>
    <dbReference type="NCBI Taxonomy" id="300876"/>
    <lineage>
        <taxon>Bacteria</taxon>
        <taxon>Pseudomonadati</taxon>
        <taxon>Pseudomonadota</taxon>
        <taxon>Gammaproteobacteria</taxon>
        <taxon>Vibrionales</taxon>
        <taxon>Vibrionaceae</taxon>
        <taxon>Vibrio</taxon>
        <taxon>Vibrio oreintalis group</taxon>
    </lineage>
</organism>
<keyword evidence="2" id="KW-0233">DNA recombination</keyword>
<proteinExistence type="predicted"/>
<sequence>MEKIIYPYVRFSSEQQSGGSSYKRQMGDILKYAKDNGYTVNNSLELKDLGLSAYKAEHIEKGSLGDFLDALDTGIIETDGSAYLCIEQIDRLSRQSIDNAYQVFRRILKANVNVITLMDKKTYTKESLNDLMSIMYSSMLMAQANEESAKKGERILKSFDQKIDKLNNGETIQYVGIFPGWIDNKGTKQKTDFVVNEKAKIVKRAFKMYIEGTSMGDIARIFNEELVEQVAKRRHKNFTNSWSSAKINHLLKNRCVLGELRIAKTGDVYENYYPSIISVDDWDVVQSMTATKKTKKASGRKSINIFTGKMFCAGCGQKYYFETDDKITKKGRTLYYMLKCQGRRVLGCKSKSIKYDDFISSTPNMFGMVTQSKKDNSNKINQIKEKISEISTETKKIEKDIITLETMNENGDLDYATYLKESSKQRKKINVNDARIADFKANIARLSSDNKLEFFDKTDPVSVVKAKRFVNENFAAFVVSSDSKACTALYSNGMVIHFTLNNSKLEKKEKIKPVDGFGEFYELKEEILNAYKSGRMDGKFIEILKATNYWGVETPEKIYDLD</sequence>
<dbReference type="InterPro" id="IPR050639">
    <property type="entry name" value="SSR_resolvase"/>
</dbReference>
<dbReference type="InterPro" id="IPR006119">
    <property type="entry name" value="Resolv_N"/>
</dbReference>
<evidence type="ECO:0000313" key="5">
    <source>
        <dbReference type="EMBL" id="QJY37653.1"/>
    </source>
</evidence>
<feature type="coiled-coil region" evidence="3">
    <location>
        <begin position="373"/>
        <end position="400"/>
    </location>
</feature>
<gene>
    <name evidence="5" type="ORF">HOO69_14165</name>
</gene>
<evidence type="ECO:0000256" key="2">
    <source>
        <dbReference type="ARBA" id="ARBA00023172"/>
    </source>
</evidence>
<dbReference type="PANTHER" id="PTHR30461">
    <property type="entry name" value="DNA-INVERTASE FROM LAMBDOID PROPHAGE"/>
    <property type="match status" value="1"/>
</dbReference>
<dbReference type="InterPro" id="IPR025827">
    <property type="entry name" value="Zn_ribbon_recom_dom"/>
</dbReference>
<dbReference type="PANTHER" id="PTHR30461:SF2">
    <property type="entry name" value="SERINE RECOMBINASE PINE-RELATED"/>
    <property type="match status" value="1"/>
</dbReference>
<evidence type="ECO:0000256" key="3">
    <source>
        <dbReference type="SAM" id="Coils"/>
    </source>
</evidence>
<dbReference type="AlphaFoldDB" id="A0AAE7AYJ4"/>
<dbReference type="EMBL" id="CP053541">
    <property type="protein sequence ID" value="QJY37653.1"/>
    <property type="molecule type" value="Genomic_DNA"/>
</dbReference>
<dbReference type="Gene3D" id="3.40.50.1390">
    <property type="entry name" value="Resolvase, N-terminal catalytic domain"/>
    <property type="match status" value="1"/>
</dbReference>
<evidence type="ECO:0000259" key="4">
    <source>
        <dbReference type="PROSITE" id="PS51737"/>
    </source>
</evidence>
<dbReference type="Pfam" id="PF07508">
    <property type="entry name" value="Recombinase"/>
    <property type="match status" value="1"/>
</dbReference>
<dbReference type="InterPro" id="IPR036162">
    <property type="entry name" value="Resolvase-like_N_sf"/>
</dbReference>
<evidence type="ECO:0000256" key="1">
    <source>
        <dbReference type="ARBA" id="ARBA00023125"/>
    </source>
</evidence>
<protein>
    <submittedName>
        <fullName evidence="5">Recombinase family protein</fullName>
    </submittedName>
</protein>
<dbReference type="RefSeq" id="WP_171802278.1">
    <property type="nucleotide sequence ID" value="NZ_CP053541.1"/>
</dbReference>
<keyword evidence="3" id="KW-0175">Coiled coil</keyword>
<dbReference type="InterPro" id="IPR011109">
    <property type="entry name" value="DNA_bind_recombinase_dom"/>
</dbReference>
<dbReference type="SMART" id="SM00857">
    <property type="entry name" value="Resolvase"/>
    <property type="match status" value="1"/>
</dbReference>
<dbReference type="PROSITE" id="PS51737">
    <property type="entry name" value="RECOMBINASE_DNA_BIND"/>
    <property type="match status" value="1"/>
</dbReference>
<dbReference type="GO" id="GO:0000150">
    <property type="term" value="F:DNA strand exchange activity"/>
    <property type="evidence" value="ECO:0007669"/>
    <property type="project" value="InterPro"/>
</dbReference>
<feature type="domain" description="Recombinase" evidence="4">
    <location>
        <begin position="184"/>
        <end position="297"/>
    </location>
</feature>
<dbReference type="Proteomes" id="UP000501443">
    <property type="component" value="Chromosome 1"/>
</dbReference>
<evidence type="ECO:0000313" key="6">
    <source>
        <dbReference type="Proteomes" id="UP000501443"/>
    </source>
</evidence>
<dbReference type="Pfam" id="PF13408">
    <property type="entry name" value="Zn_ribbon_recom"/>
    <property type="match status" value="1"/>
</dbReference>
<dbReference type="Gene3D" id="3.90.1750.20">
    <property type="entry name" value="Putative Large Serine Recombinase, Chain B, Domain 2"/>
    <property type="match status" value="1"/>
</dbReference>
<accession>A0AAE7AYJ4</accession>
<name>A0AAE7AYJ4_9VIBR</name>
<dbReference type="Pfam" id="PF00239">
    <property type="entry name" value="Resolvase"/>
    <property type="match status" value="1"/>
</dbReference>
<dbReference type="InterPro" id="IPR038109">
    <property type="entry name" value="DNA_bind_recomb_sf"/>
</dbReference>
<dbReference type="SUPFAM" id="SSF53041">
    <property type="entry name" value="Resolvase-like"/>
    <property type="match status" value="1"/>
</dbReference>
<dbReference type="CDD" id="cd00338">
    <property type="entry name" value="Ser_Recombinase"/>
    <property type="match status" value="1"/>
</dbReference>
<reference evidence="5 6" key="1">
    <citation type="submission" date="2020-05" db="EMBL/GenBank/DDBJ databases">
        <title>First description outside Europe of the emergent pathogen for shellfish aquaculture Vibrio europaeus.</title>
        <authorList>
            <person name="Dubert J."/>
            <person name="Rojas R."/>
        </authorList>
    </citation>
    <scope>NUCLEOTIDE SEQUENCE [LARGE SCALE GENOMIC DNA]</scope>
    <source>
        <strain evidence="5 6">NPI-1</strain>
    </source>
</reference>
<dbReference type="GO" id="GO:0003677">
    <property type="term" value="F:DNA binding"/>
    <property type="evidence" value="ECO:0007669"/>
    <property type="project" value="UniProtKB-KW"/>
</dbReference>